<dbReference type="Proteomes" id="UP000567293">
    <property type="component" value="Unassembled WGS sequence"/>
</dbReference>
<proteinExistence type="predicted"/>
<dbReference type="EMBL" id="JACDQQ010000260">
    <property type="protein sequence ID" value="MBA0083852.1"/>
    <property type="molecule type" value="Genomic_DNA"/>
</dbReference>
<feature type="region of interest" description="Disordered" evidence="1">
    <location>
        <begin position="35"/>
        <end position="54"/>
    </location>
</feature>
<feature type="signal peptide" evidence="2">
    <location>
        <begin position="1"/>
        <end position="23"/>
    </location>
</feature>
<evidence type="ECO:0000256" key="2">
    <source>
        <dbReference type="SAM" id="SignalP"/>
    </source>
</evidence>
<organism evidence="3 4">
    <name type="scientific">Candidatus Acidiferrum panamense</name>
    <dbReference type="NCBI Taxonomy" id="2741543"/>
    <lineage>
        <taxon>Bacteria</taxon>
        <taxon>Pseudomonadati</taxon>
        <taxon>Acidobacteriota</taxon>
        <taxon>Terriglobia</taxon>
        <taxon>Candidatus Acidiferrales</taxon>
        <taxon>Candidatus Acidiferrum</taxon>
    </lineage>
</organism>
<protein>
    <submittedName>
        <fullName evidence="3">Uncharacterized protein</fullName>
    </submittedName>
</protein>
<accession>A0A7V8SVQ1</accession>
<keyword evidence="4" id="KW-1185">Reference proteome</keyword>
<feature type="chain" id="PRO_5030759512" evidence="2">
    <location>
        <begin position="24"/>
        <end position="255"/>
    </location>
</feature>
<reference evidence="3" key="1">
    <citation type="submission" date="2020-06" db="EMBL/GenBank/DDBJ databases">
        <title>Legume-microbial interactions unlock mineral nutrients during tropical forest succession.</title>
        <authorList>
            <person name="Epihov D.Z."/>
        </authorList>
    </citation>
    <scope>NUCLEOTIDE SEQUENCE [LARGE SCALE GENOMIC DNA]</scope>
    <source>
        <strain evidence="3">Pan2503</strain>
    </source>
</reference>
<sequence>MKSAAVFVLIVASVISVPLAAQWANYPTPGLPRAANGDPNLTAPAPRAPDGKPDLSGLWDKISTKYSRDITADLKPGEVQPWAEALVRERTEDLGKEYPGAHCLPLGPLYMTAGGSTAAGMMKIVQTPTLIIILNPDLTYRQIFVDGRKLEADPNPSWMGYSVGHWEGDTLVVESNGFNDRTWLDREGHPHTEALHTTERYRRKDFGHMEIGVTLRDPKVYDKTWAVTAVAQIAPDTELIEYVCNEDAKDALEHW</sequence>
<gene>
    <name evidence="3" type="ORF">HRJ53_02550</name>
</gene>
<evidence type="ECO:0000313" key="3">
    <source>
        <dbReference type="EMBL" id="MBA0083852.1"/>
    </source>
</evidence>
<name>A0A7V8SVQ1_9BACT</name>
<keyword evidence="2" id="KW-0732">Signal</keyword>
<dbReference type="AlphaFoldDB" id="A0A7V8SVQ1"/>
<feature type="non-terminal residue" evidence="3">
    <location>
        <position position="255"/>
    </location>
</feature>
<comment type="caution">
    <text evidence="3">The sequence shown here is derived from an EMBL/GenBank/DDBJ whole genome shotgun (WGS) entry which is preliminary data.</text>
</comment>
<evidence type="ECO:0000313" key="4">
    <source>
        <dbReference type="Proteomes" id="UP000567293"/>
    </source>
</evidence>
<evidence type="ECO:0000256" key="1">
    <source>
        <dbReference type="SAM" id="MobiDB-lite"/>
    </source>
</evidence>